<evidence type="ECO:0000313" key="11">
    <source>
        <dbReference type="Proteomes" id="UP000886885"/>
    </source>
</evidence>
<evidence type="ECO:0000256" key="6">
    <source>
        <dbReference type="ARBA" id="ARBA00023136"/>
    </source>
</evidence>
<dbReference type="PANTHER" id="PTHR31942:SF49">
    <property type="entry name" value="MLO-LIKE PROTEIN 8"/>
    <property type="match status" value="1"/>
</dbReference>
<dbReference type="Proteomes" id="UP000886885">
    <property type="component" value="Chromosome 7A"/>
</dbReference>
<evidence type="ECO:0000256" key="3">
    <source>
        <dbReference type="ARBA" id="ARBA00022692"/>
    </source>
</evidence>
<comment type="caution">
    <text evidence="10">The sequence shown here is derived from an EMBL/GenBank/DDBJ whole genome shotgun (WGS) entry which is preliminary data.</text>
</comment>
<evidence type="ECO:0000256" key="8">
    <source>
        <dbReference type="SAM" id="MobiDB-lite"/>
    </source>
</evidence>
<accession>A0A8X7ZS67</accession>
<organism evidence="10 11">
    <name type="scientific">Populus tomentosa</name>
    <name type="common">Chinese white poplar</name>
    <dbReference type="NCBI Taxonomy" id="118781"/>
    <lineage>
        <taxon>Eukaryota</taxon>
        <taxon>Viridiplantae</taxon>
        <taxon>Streptophyta</taxon>
        <taxon>Embryophyta</taxon>
        <taxon>Tracheophyta</taxon>
        <taxon>Spermatophyta</taxon>
        <taxon>Magnoliopsida</taxon>
        <taxon>eudicotyledons</taxon>
        <taxon>Gunneridae</taxon>
        <taxon>Pentapetalae</taxon>
        <taxon>rosids</taxon>
        <taxon>fabids</taxon>
        <taxon>Malpighiales</taxon>
        <taxon>Salicaceae</taxon>
        <taxon>Saliceae</taxon>
        <taxon>Populus</taxon>
    </lineage>
</organism>
<feature type="transmembrane region" description="Helical" evidence="9">
    <location>
        <begin position="36"/>
        <end position="53"/>
    </location>
</feature>
<keyword evidence="7" id="KW-0568">Pathogenesis-related protein</keyword>
<dbReference type="Pfam" id="PF03094">
    <property type="entry name" value="Mlo"/>
    <property type="match status" value="1"/>
</dbReference>
<evidence type="ECO:0000256" key="1">
    <source>
        <dbReference type="ARBA" id="ARBA00004141"/>
    </source>
</evidence>
<dbReference type="AlphaFoldDB" id="A0A8X7ZS67"/>
<reference evidence="10" key="1">
    <citation type="journal article" date="2020" name="bioRxiv">
        <title>Hybrid origin of Populus tomentosa Carr. identified through genome sequencing and phylogenomic analysis.</title>
        <authorList>
            <person name="An X."/>
            <person name="Gao K."/>
            <person name="Chen Z."/>
            <person name="Li J."/>
            <person name="Yang X."/>
            <person name="Yang X."/>
            <person name="Zhou J."/>
            <person name="Guo T."/>
            <person name="Zhao T."/>
            <person name="Huang S."/>
            <person name="Miao D."/>
            <person name="Khan W.U."/>
            <person name="Rao P."/>
            <person name="Ye M."/>
            <person name="Lei B."/>
            <person name="Liao W."/>
            <person name="Wang J."/>
            <person name="Ji L."/>
            <person name="Li Y."/>
            <person name="Guo B."/>
            <person name="Mustafa N.S."/>
            <person name="Li S."/>
            <person name="Yun Q."/>
            <person name="Keller S.R."/>
            <person name="Mao J."/>
            <person name="Zhang R."/>
            <person name="Strauss S.H."/>
        </authorList>
    </citation>
    <scope>NUCLEOTIDE SEQUENCE</scope>
    <source>
        <strain evidence="10">GM15</strain>
        <tissue evidence="10">Leaf</tissue>
    </source>
</reference>
<feature type="transmembrane region" description="Helical" evidence="9">
    <location>
        <begin position="395"/>
        <end position="416"/>
    </location>
</feature>
<gene>
    <name evidence="10" type="ORF">POTOM_027132</name>
</gene>
<comment type="similarity">
    <text evidence="2">Belongs to the MLO family.</text>
</comment>
<evidence type="ECO:0000313" key="10">
    <source>
        <dbReference type="EMBL" id="KAG6768235.1"/>
    </source>
</evidence>
<keyword evidence="3 9" id="KW-0812">Transmembrane</keyword>
<evidence type="ECO:0000256" key="7">
    <source>
        <dbReference type="ARBA" id="ARBA00023265"/>
    </source>
</evidence>
<feature type="transmembrane region" description="Helical" evidence="9">
    <location>
        <begin position="497"/>
        <end position="517"/>
    </location>
</feature>
<dbReference type="OrthoDB" id="1388414at2759"/>
<evidence type="ECO:0008006" key="12">
    <source>
        <dbReference type="Google" id="ProtNLM"/>
    </source>
</evidence>
<sequence>MKALLGLSLTGVFGGVAVKAATESSATTRKLDQTPTWAVASVCAVIIIISILLEKILHKVGTWFTEKHKQALFEALEKVKAVGMLLGNSEFGMIIAELMILGFISLLLTFGQNHIAKICVPQDVVGTMLPCKKERVTDKSSSTKGEEEPGRRLLWFDRRFLAGAKSAAKCKDVSAYAAKLVALNASVMPLHCIKEAEQCLNDNHLKHYFTGNKSKECFLVEGGGVGVNMGYEQLISVDGLHQLHILIFFLACFHVLFSVITMTLGRLKTRAWKRWELETLSHNYEFSNDPSRFRLTHETSFVRSHTSFWTRIPFFFYVGCFIRQFFISVSRSDYLTLRNGFITVHLAPGSKFNFQKYIKRSLEDDFKLVVGVSPVLWASFVIFLLLNVYELQALFWASIIPVIIILAVGTKLQAILTMMALEITDRHAVVQGMPLVQGSDKYFWCSMAASANTKPYITYTSNGMNAFQITYFLWIWYSFGLNSCFHDNFDLVIAKVALGVGALILCSYITLPLYALLTQMGSHMKKSVFDDQTSKALKKWHMLVKKRHAKGGKTPSQTLGSVSPSVSTVSSALALQRFKTTGHSTRSSYTYDDQDESDLEAEALSPTTATTSFIVRVDDDDDDVTEVDVLRQEEETRNEDDFSFAKPAPPKEP</sequence>
<dbReference type="GO" id="GO:0016020">
    <property type="term" value="C:membrane"/>
    <property type="evidence" value="ECO:0007669"/>
    <property type="project" value="UniProtKB-SubCell"/>
</dbReference>
<evidence type="ECO:0000256" key="4">
    <source>
        <dbReference type="ARBA" id="ARBA00022821"/>
    </source>
</evidence>
<evidence type="ECO:0000256" key="9">
    <source>
        <dbReference type="SAM" id="Phobius"/>
    </source>
</evidence>
<dbReference type="GO" id="GO:0006952">
    <property type="term" value="P:defense response"/>
    <property type="evidence" value="ECO:0007669"/>
    <property type="project" value="UniProtKB-KW"/>
</dbReference>
<protein>
    <recommendedName>
        <fullName evidence="12">MLO-like protein</fullName>
    </recommendedName>
</protein>
<feature type="transmembrane region" description="Helical" evidence="9">
    <location>
        <begin position="243"/>
        <end position="264"/>
    </location>
</feature>
<evidence type="ECO:0000256" key="2">
    <source>
        <dbReference type="ARBA" id="ARBA00006574"/>
    </source>
</evidence>
<name>A0A8X7ZS67_POPTO</name>
<dbReference type="EMBL" id="JAAWWB010000013">
    <property type="protein sequence ID" value="KAG6768235.1"/>
    <property type="molecule type" value="Genomic_DNA"/>
</dbReference>
<dbReference type="InterPro" id="IPR004326">
    <property type="entry name" value="Mlo"/>
</dbReference>
<keyword evidence="11" id="KW-1185">Reference proteome</keyword>
<feature type="transmembrane region" description="Helical" evidence="9">
    <location>
        <begin position="368"/>
        <end position="389"/>
    </location>
</feature>
<keyword evidence="5 9" id="KW-1133">Transmembrane helix</keyword>
<feature type="region of interest" description="Disordered" evidence="8">
    <location>
        <begin position="630"/>
        <end position="653"/>
    </location>
</feature>
<comment type="subcellular location">
    <subcellularLocation>
        <location evidence="1">Membrane</location>
        <topology evidence="1">Multi-pass membrane protein</topology>
    </subcellularLocation>
</comment>
<evidence type="ECO:0000256" key="5">
    <source>
        <dbReference type="ARBA" id="ARBA00022989"/>
    </source>
</evidence>
<dbReference type="PANTHER" id="PTHR31942">
    <property type="entry name" value="MLO-LIKE PROTEIN 1"/>
    <property type="match status" value="1"/>
</dbReference>
<keyword evidence="4" id="KW-0611">Plant defense</keyword>
<keyword evidence="6 9" id="KW-0472">Membrane</keyword>
<feature type="transmembrane region" description="Helical" evidence="9">
    <location>
        <begin position="456"/>
        <end position="477"/>
    </location>
</feature>
<feature type="transmembrane region" description="Helical" evidence="9">
    <location>
        <begin position="91"/>
        <end position="111"/>
    </location>
</feature>
<proteinExistence type="inferred from homology"/>